<dbReference type="InterPro" id="IPR014710">
    <property type="entry name" value="RmlC-like_jellyroll"/>
</dbReference>
<dbReference type="InterPro" id="IPR011051">
    <property type="entry name" value="RmlC_Cupin_sf"/>
</dbReference>
<keyword evidence="3" id="KW-1185">Reference proteome</keyword>
<evidence type="ECO:0000313" key="3">
    <source>
        <dbReference type="Proteomes" id="UP001333818"/>
    </source>
</evidence>
<dbReference type="SUPFAM" id="SSF51182">
    <property type="entry name" value="RmlC-like cupins"/>
    <property type="match status" value="1"/>
</dbReference>
<evidence type="ECO:0000259" key="1">
    <source>
        <dbReference type="Pfam" id="PF12973"/>
    </source>
</evidence>
<gene>
    <name evidence="2" type="ORF">V2H45_20160</name>
</gene>
<proteinExistence type="predicted"/>
<dbReference type="Pfam" id="PF12973">
    <property type="entry name" value="Cupin_7"/>
    <property type="match status" value="1"/>
</dbReference>
<dbReference type="EMBL" id="JAZBJZ010000109">
    <property type="protein sequence ID" value="MEE3719062.1"/>
    <property type="molecule type" value="Genomic_DNA"/>
</dbReference>
<name>A0AAW9PVH1_9CYAN</name>
<feature type="domain" description="ChrR-like cupin" evidence="1">
    <location>
        <begin position="97"/>
        <end position="191"/>
    </location>
</feature>
<dbReference type="InterPro" id="IPR041916">
    <property type="entry name" value="Anti_sigma_zinc_sf"/>
</dbReference>
<evidence type="ECO:0000313" key="2">
    <source>
        <dbReference type="EMBL" id="MEE3719062.1"/>
    </source>
</evidence>
<comment type="caution">
    <text evidence="2">The sequence shown here is derived from an EMBL/GenBank/DDBJ whole genome shotgun (WGS) entry which is preliminary data.</text>
</comment>
<accession>A0AAW9PVH1</accession>
<dbReference type="InterPro" id="IPR025979">
    <property type="entry name" value="ChrR-like_cupin_dom"/>
</dbReference>
<dbReference type="Gene3D" id="2.60.120.10">
    <property type="entry name" value="Jelly Rolls"/>
    <property type="match status" value="1"/>
</dbReference>
<dbReference type="RefSeq" id="WP_330485498.1">
    <property type="nucleotide sequence ID" value="NZ_JAZBJZ010000109.1"/>
</dbReference>
<sequence length="198" mass="21770">MSSLNKENIQEDIQDLLALAALDAIADRDRQVVEDLATDDPELETELRSLQTAANALAYAEPTLPVPASLKQRLFERIQPAQKSPEEVPTSPAFWSVRAAEVKWQPHSVQGVSIAILRDDPVKRLVSALVRCEAGAVYPSHRHAIGEEIFMLEGDLVDNGVTYTVGDFLYSTQDSVHAPSSTHGCVFLVRTSMDDVFV</sequence>
<dbReference type="Gene3D" id="1.10.10.1320">
    <property type="entry name" value="Anti-sigma factor, zinc-finger domain"/>
    <property type="match status" value="1"/>
</dbReference>
<dbReference type="AlphaFoldDB" id="A0AAW9PVH1"/>
<dbReference type="Proteomes" id="UP001333818">
    <property type="component" value="Unassembled WGS sequence"/>
</dbReference>
<protein>
    <submittedName>
        <fullName evidence="2">Cupin domain-containing protein</fullName>
    </submittedName>
</protein>
<reference evidence="2" key="1">
    <citation type="submission" date="2024-01" db="EMBL/GenBank/DDBJ databases">
        <title>Bank of Algae and Cyanobacteria of the Azores (BACA) strain genomes.</title>
        <authorList>
            <person name="Luz R."/>
            <person name="Cordeiro R."/>
            <person name="Fonseca A."/>
            <person name="Goncalves V."/>
        </authorList>
    </citation>
    <scope>NUCLEOTIDE SEQUENCE</scope>
    <source>
        <strain evidence="2">BACA0141</strain>
    </source>
</reference>
<organism evidence="2 3">
    <name type="scientific">Tumidithrix elongata BACA0141</name>
    <dbReference type="NCBI Taxonomy" id="2716417"/>
    <lineage>
        <taxon>Bacteria</taxon>
        <taxon>Bacillati</taxon>
        <taxon>Cyanobacteriota</taxon>
        <taxon>Cyanophyceae</taxon>
        <taxon>Pseudanabaenales</taxon>
        <taxon>Pseudanabaenaceae</taxon>
        <taxon>Tumidithrix</taxon>
        <taxon>Tumidithrix elongata</taxon>
    </lineage>
</organism>